<evidence type="ECO:0000256" key="3">
    <source>
        <dbReference type="ARBA" id="ARBA00022792"/>
    </source>
</evidence>
<dbReference type="GO" id="GO:0006120">
    <property type="term" value="P:mitochondrial electron transport, NADH to ubiquinone"/>
    <property type="evidence" value="ECO:0007669"/>
    <property type="project" value="InterPro"/>
</dbReference>
<dbReference type="GeneID" id="96005754"/>
<name>A0AB34KVV8_9PEZI</name>
<evidence type="ECO:0000313" key="7">
    <source>
        <dbReference type="EMBL" id="KAL1587269.1"/>
    </source>
</evidence>
<dbReference type="EMBL" id="JAAQHG020000011">
    <property type="protein sequence ID" value="KAL1587269.1"/>
    <property type="molecule type" value="Genomic_DNA"/>
</dbReference>
<dbReference type="GO" id="GO:0045271">
    <property type="term" value="C:respiratory chain complex I"/>
    <property type="evidence" value="ECO:0007669"/>
    <property type="project" value="InterPro"/>
</dbReference>
<dbReference type="GO" id="GO:0005743">
    <property type="term" value="C:mitochondrial inner membrane"/>
    <property type="evidence" value="ECO:0007669"/>
    <property type="project" value="UniProtKB-SubCell"/>
</dbReference>
<organism evidence="7 8">
    <name type="scientific">Cladosporium halotolerans</name>
    <dbReference type="NCBI Taxonomy" id="1052096"/>
    <lineage>
        <taxon>Eukaryota</taxon>
        <taxon>Fungi</taxon>
        <taxon>Dikarya</taxon>
        <taxon>Ascomycota</taxon>
        <taxon>Pezizomycotina</taxon>
        <taxon>Dothideomycetes</taxon>
        <taxon>Dothideomycetidae</taxon>
        <taxon>Cladosporiales</taxon>
        <taxon>Cladosporiaceae</taxon>
        <taxon>Cladosporium</taxon>
    </lineage>
</organism>
<keyword evidence="3" id="KW-0999">Mitochondrion inner membrane</keyword>
<sequence>MADLDQRTADYHPKDAVGSAIKATLVTGGAGAFISTVQNTLTKQNVGAFGIFTRTGGTIGIFAAMGGAYAFSKDAAANLRKKDDSYNSAIGGAIAGSMMGLSRRSAPAVFGYGAALGIILSAFTYTGGKLTGYEKDPTVDEVSRKEYLRKNRRRPVDQIVNELGEGRGITAPGYEERRAQRIKDNYGIDVPVSASS</sequence>
<accession>A0AB34KVV8</accession>
<proteinExistence type="predicted"/>
<dbReference type="PANTHER" id="PTHR21382:SF1">
    <property type="entry name" value="NADH DEHYDROGENASE [UBIQUINONE] 1 ALPHA SUBCOMPLEX SUBUNIT 11"/>
    <property type="match status" value="1"/>
</dbReference>
<evidence type="ECO:0000256" key="5">
    <source>
        <dbReference type="ARBA" id="ARBA00023128"/>
    </source>
</evidence>
<evidence type="ECO:0000256" key="2">
    <source>
        <dbReference type="ARBA" id="ARBA00022692"/>
    </source>
</evidence>
<evidence type="ECO:0000256" key="4">
    <source>
        <dbReference type="ARBA" id="ARBA00022989"/>
    </source>
</evidence>
<comment type="caution">
    <text evidence="7">The sequence shown here is derived from an EMBL/GenBank/DDBJ whole genome shotgun (WGS) entry which is preliminary data.</text>
</comment>
<reference evidence="7 8" key="1">
    <citation type="journal article" date="2020" name="Microbiol. Resour. Announc.">
        <title>Draft Genome Sequence of a Cladosporium Species Isolated from the Mesophotic Ascidian Didemnum maculosum.</title>
        <authorList>
            <person name="Gioti A."/>
            <person name="Siaperas R."/>
            <person name="Nikolaivits E."/>
            <person name="Le Goff G."/>
            <person name="Ouazzani J."/>
            <person name="Kotoulas G."/>
            <person name="Topakas E."/>
        </authorList>
    </citation>
    <scope>NUCLEOTIDE SEQUENCE [LARGE SCALE GENOMIC DNA]</scope>
    <source>
        <strain evidence="7 8">TM138-S3</strain>
    </source>
</reference>
<dbReference type="Proteomes" id="UP000803884">
    <property type="component" value="Unassembled WGS sequence"/>
</dbReference>
<evidence type="ECO:0000256" key="6">
    <source>
        <dbReference type="ARBA" id="ARBA00023136"/>
    </source>
</evidence>
<keyword evidence="6" id="KW-0472">Membrane</keyword>
<dbReference type="PANTHER" id="PTHR21382">
    <property type="entry name" value="NADH-UBIQUINONE OXIDOREDUCTASE SUBUNIT"/>
    <property type="match status" value="1"/>
</dbReference>
<keyword evidence="5" id="KW-0496">Mitochondrion</keyword>
<evidence type="ECO:0000256" key="1">
    <source>
        <dbReference type="ARBA" id="ARBA00004448"/>
    </source>
</evidence>
<evidence type="ECO:0000313" key="8">
    <source>
        <dbReference type="Proteomes" id="UP000803884"/>
    </source>
</evidence>
<comment type="subcellular location">
    <subcellularLocation>
        <location evidence="1">Mitochondrion inner membrane</location>
        <topology evidence="1">Multi-pass membrane protein</topology>
    </subcellularLocation>
</comment>
<dbReference type="InterPro" id="IPR039205">
    <property type="entry name" value="NDUFA11"/>
</dbReference>
<protein>
    <recommendedName>
        <fullName evidence="9">NADH-ubiquinone oxidoreductase 21.3 kDa subunit</fullName>
    </recommendedName>
</protein>
<keyword evidence="2" id="KW-0812">Transmembrane</keyword>
<keyword evidence="4" id="KW-1133">Transmembrane helix</keyword>
<dbReference type="RefSeq" id="XP_069230374.1">
    <property type="nucleotide sequence ID" value="XM_069372916.1"/>
</dbReference>
<evidence type="ECO:0008006" key="9">
    <source>
        <dbReference type="Google" id="ProtNLM"/>
    </source>
</evidence>
<gene>
    <name evidence="7" type="ORF">WHR41_04310</name>
</gene>
<dbReference type="AlphaFoldDB" id="A0AB34KVV8"/>
<keyword evidence="8" id="KW-1185">Reference proteome</keyword>